<dbReference type="Proteomes" id="UP000256621">
    <property type="component" value="Chromosome"/>
</dbReference>
<sequence length="607" mass="67457">MRGASSPILLDAWAARSCPVKTQNAFDPQLSESVGDPRDDELFAGAQAHVTAVCDALAAVPDAVDVRSDTASPASRRAATHRAINAGAPVIVCPELPSCPQGHRSGSPDALALAGTRADGGPGYLPIIVKDYLVLESHHTLAEFTWVSPLTDPDPRHARMSLDQTFRASREQALIQAVHHWRLLDDLGLVARPDQCPKQRRLVGLIGHDEVGILNDALAVSWLDLDHKFIRTFSRSAASGWRRHSVLDRYDHEHTFRVSVAEHALAEGEPMVAPIVVRECESCQWWTVCEPRLDDDDLSLRISKAPLDVREISTLRRLGVATVDDLADANLDELLPVYLSEVQHRPRPEQRLRAAARRARLIREGALLERNDDDPIDVACSRLEIDFDIETSPDGCVYLWGFEVSDPEHLLDSTTGSQPYYVAFSEFTDMDDAAEHKLASRAIQWLEGIVAAHPETIIVHYSDYEIVHLRHFGHVCKDELTRAAVHRLLDSGCFVDLFTTIRTHFFGVNGIGLKVVATAGAGFSWRDPDPGGLNSQTWWDLAVHDPDPEVREASRARVLEYNEDDVRATLAVRHWLRDKYSREALIPTGTQDDLTDKGADEQTDRAH</sequence>
<name>A0AAD0VQ92_CUTAC</name>
<evidence type="ECO:0000256" key="1">
    <source>
        <dbReference type="SAM" id="MobiDB-lite"/>
    </source>
</evidence>
<dbReference type="InterPro" id="IPR019993">
    <property type="entry name" value="RecB_nuclease_TM0106_put"/>
</dbReference>
<reference evidence="3 4" key="1">
    <citation type="submission" date="2018-08" db="EMBL/GenBank/DDBJ databases">
        <title>Genome sequencing of Cutibacterium acnes KCOM 1315.</title>
        <authorList>
            <person name="Kook J.-K."/>
            <person name="Park S.-N."/>
            <person name="Lim Y.K."/>
        </authorList>
    </citation>
    <scope>NUCLEOTIDE SEQUENCE [LARGE SCALE GENOMIC DNA]</scope>
    <source>
        <strain evidence="3 4">KCOM 1315</strain>
    </source>
</reference>
<feature type="domain" description="YprB ribonuclease H-like" evidence="2">
    <location>
        <begin position="387"/>
        <end position="576"/>
    </location>
</feature>
<evidence type="ECO:0000313" key="4">
    <source>
        <dbReference type="Proteomes" id="UP000256621"/>
    </source>
</evidence>
<evidence type="ECO:0000313" key="3">
    <source>
        <dbReference type="EMBL" id="AXM07459.1"/>
    </source>
</evidence>
<dbReference type="InterPro" id="IPR038720">
    <property type="entry name" value="YprB_RNase_H-like_dom"/>
</dbReference>
<feature type="region of interest" description="Disordered" evidence="1">
    <location>
        <begin position="587"/>
        <end position="607"/>
    </location>
</feature>
<dbReference type="Pfam" id="PF13482">
    <property type="entry name" value="RNase_H_2"/>
    <property type="match status" value="1"/>
</dbReference>
<protein>
    <submittedName>
        <fullName evidence="3">TM0106 family RecB-like putative nuclease</fullName>
    </submittedName>
</protein>
<evidence type="ECO:0000259" key="2">
    <source>
        <dbReference type="Pfam" id="PF13482"/>
    </source>
</evidence>
<proteinExistence type="predicted"/>
<feature type="compositionally biased region" description="Basic and acidic residues" evidence="1">
    <location>
        <begin position="594"/>
        <end position="607"/>
    </location>
</feature>
<accession>A0AAD0VQ92</accession>
<dbReference type="RefSeq" id="WP_002530658.1">
    <property type="nucleotide sequence ID" value="NZ_CAMHWY010000011.1"/>
</dbReference>
<dbReference type="EMBL" id="CP031442">
    <property type="protein sequence ID" value="AXM07459.1"/>
    <property type="molecule type" value="Genomic_DNA"/>
</dbReference>
<dbReference type="NCBIfam" id="TIGR03491">
    <property type="entry name" value="TM0106 family RecB-like putative nuclease"/>
    <property type="match status" value="1"/>
</dbReference>
<dbReference type="AlphaFoldDB" id="A0AAD0VQ92"/>
<organism evidence="3 4">
    <name type="scientific">Cutibacterium acnes</name>
    <name type="common">Propionibacterium acnes</name>
    <dbReference type="NCBI Taxonomy" id="1747"/>
    <lineage>
        <taxon>Bacteria</taxon>
        <taxon>Bacillati</taxon>
        <taxon>Actinomycetota</taxon>
        <taxon>Actinomycetes</taxon>
        <taxon>Propionibacteriales</taxon>
        <taxon>Propionibacteriaceae</taxon>
        <taxon>Cutibacterium</taxon>
    </lineage>
</organism>
<gene>
    <name evidence="3" type="ORF">DXN06_10295</name>
</gene>